<sequence>MDADLFQKILCHPKTRRLSDFEWENACEPKSGARFQLAASVGANGQPAFALRRWLTNGETVVVDVTQTEVSEALLAGKPWIATILKVDPEGRGVIESPDEKAEKFILESISFGDTTASIIFERGIFEEAAKEEFRLLLRSPKLRPKQQYFSLISNDMADAVSRGEPMLLRALQNHVSARLAFLSEDAAIFSAAEAASIGGSAHEKAPKRGPSSL</sequence>
<dbReference type="KEGG" id="mfy:HH212_22890"/>
<dbReference type="RefSeq" id="WP_170204598.1">
    <property type="nucleotide sequence ID" value="NZ_CP051685.1"/>
</dbReference>
<dbReference type="Proteomes" id="UP000502415">
    <property type="component" value="Chromosome"/>
</dbReference>
<dbReference type="EMBL" id="CP051685">
    <property type="protein sequence ID" value="QJE02514.1"/>
    <property type="molecule type" value="Genomic_DNA"/>
</dbReference>
<name>A0A7Z2ZUK7_9BURK</name>
<accession>A0A7Z2ZUK7</accession>
<keyword evidence="2" id="KW-1185">Reference proteome</keyword>
<organism evidence="1 2">
    <name type="scientific">Massilia forsythiae</name>
    <dbReference type="NCBI Taxonomy" id="2728020"/>
    <lineage>
        <taxon>Bacteria</taxon>
        <taxon>Pseudomonadati</taxon>
        <taxon>Pseudomonadota</taxon>
        <taxon>Betaproteobacteria</taxon>
        <taxon>Burkholderiales</taxon>
        <taxon>Oxalobacteraceae</taxon>
        <taxon>Telluria group</taxon>
        <taxon>Massilia</taxon>
    </lineage>
</organism>
<reference evidence="1 2" key="1">
    <citation type="submission" date="2020-04" db="EMBL/GenBank/DDBJ databases">
        <title>Genome sequencing of novel species.</title>
        <authorList>
            <person name="Heo J."/>
            <person name="Kim S.-J."/>
            <person name="Kim J.-S."/>
            <person name="Hong S.-B."/>
            <person name="Kwon S.-W."/>
        </authorList>
    </citation>
    <scope>NUCLEOTIDE SEQUENCE [LARGE SCALE GENOMIC DNA]</scope>
    <source>
        <strain evidence="1 2">GN2-R2</strain>
    </source>
</reference>
<gene>
    <name evidence="1" type="ORF">HH212_22890</name>
</gene>
<evidence type="ECO:0000313" key="2">
    <source>
        <dbReference type="Proteomes" id="UP000502415"/>
    </source>
</evidence>
<dbReference type="AlphaFoldDB" id="A0A7Z2ZUK7"/>
<evidence type="ECO:0000313" key="1">
    <source>
        <dbReference type="EMBL" id="QJE02514.1"/>
    </source>
</evidence>
<protein>
    <submittedName>
        <fullName evidence="1">Uncharacterized protein</fullName>
    </submittedName>
</protein>
<proteinExistence type="predicted"/>